<proteinExistence type="predicted"/>
<sequence length="532" mass="59771">MKLKPCTGHCSCWTPLLAWLISGSVPVLSPKDKILRWNIQLVEPGSDTPCQLLEEAAQWLPESPRPQKADLLPSSPLFRVRSVEVVELNKDFIQRELIGSATKRVGVYKPDGSVEASAVALSTNVDVALFRDSSIACGYLPDLSQDLPKANCIPGWVFPECFVVIQSPKSCWPRSILLSETNTWREVRASGHRALCKGKAAQKAKDGAQPFTTWSGSRGQRQQDAEWVLKGFSGRRDYETKSSTRRNPSGVPWAPQRKRMLQQETVAVAEHRDPYDEEDLPWLLEKVVAVYNYAKEKEDKLSFQEKATMLSRGMKMVGQHYLAASQSCLRDIKSSLYAAMYERALDMDSAGRTQRSPGFRYRQLMWSETCRNKLPVDSLLPPPLRSALLRISPFQNFKGSCRCLITRGHHQPGFWSRCCSDQRELNRPITEVRGEGVAYQGWPNLGPTPLPMSGVSVLGSRGSESTLKIVLPFCLSFELGFKHNEIQHMITKIPKMLTATKGMVWEGNLQDLQSFIKCQTHALYLTDVNIGI</sequence>
<feature type="signal peptide" evidence="1">
    <location>
        <begin position="1"/>
        <end position="18"/>
    </location>
</feature>
<evidence type="ECO:0000313" key="3">
    <source>
        <dbReference type="Proteomes" id="UP000011080"/>
    </source>
</evidence>
<dbReference type="AlphaFoldDB" id="L8I962"/>
<dbReference type="Proteomes" id="UP000011080">
    <property type="component" value="Unassembled WGS sequence"/>
</dbReference>
<feature type="chain" id="PRO_5003992146" evidence="1">
    <location>
        <begin position="19"/>
        <end position="532"/>
    </location>
</feature>
<dbReference type="EMBL" id="JH881694">
    <property type="protein sequence ID" value="ELR52723.1"/>
    <property type="molecule type" value="Genomic_DNA"/>
</dbReference>
<keyword evidence="1" id="KW-0732">Signal</keyword>
<accession>L8I962</accession>
<organism evidence="2 3">
    <name type="scientific">Bos mutus</name>
    <name type="common">wild yak</name>
    <dbReference type="NCBI Taxonomy" id="72004"/>
    <lineage>
        <taxon>Eukaryota</taxon>
        <taxon>Metazoa</taxon>
        <taxon>Chordata</taxon>
        <taxon>Craniata</taxon>
        <taxon>Vertebrata</taxon>
        <taxon>Euteleostomi</taxon>
        <taxon>Mammalia</taxon>
        <taxon>Eutheria</taxon>
        <taxon>Laurasiatheria</taxon>
        <taxon>Artiodactyla</taxon>
        <taxon>Ruminantia</taxon>
        <taxon>Pecora</taxon>
        <taxon>Bovidae</taxon>
        <taxon>Bovinae</taxon>
        <taxon>Bos</taxon>
    </lineage>
</organism>
<reference evidence="2 3" key="1">
    <citation type="journal article" date="2012" name="Nat. Genet.">
        <title>The yak genome and adaptation to life at high altitude.</title>
        <authorList>
            <person name="Qiu Q."/>
            <person name="Zhang G."/>
            <person name="Ma T."/>
            <person name="Qian W."/>
            <person name="Wang J."/>
            <person name="Ye Z."/>
            <person name="Cao C."/>
            <person name="Hu Q."/>
            <person name="Kim J."/>
            <person name="Larkin D.M."/>
            <person name="Auvil L."/>
            <person name="Capitanu B."/>
            <person name="Ma J."/>
            <person name="Lewin H.A."/>
            <person name="Qian X."/>
            <person name="Lang Y."/>
            <person name="Zhou R."/>
            <person name="Wang L."/>
            <person name="Wang K."/>
            <person name="Xia J."/>
            <person name="Liao S."/>
            <person name="Pan S."/>
            <person name="Lu X."/>
            <person name="Hou H."/>
            <person name="Wang Y."/>
            <person name="Zang X."/>
            <person name="Yin Y."/>
            <person name="Ma H."/>
            <person name="Zhang J."/>
            <person name="Wang Z."/>
            <person name="Zhang Y."/>
            <person name="Zhang D."/>
            <person name="Yonezawa T."/>
            <person name="Hasegawa M."/>
            <person name="Zhong Y."/>
            <person name="Liu W."/>
            <person name="Zhang Y."/>
            <person name="Huang Z."/>
            <person name="Zhang S."/>
            <person name="Long R."/>
            <person name="Yang H."/>
            <person name="Wang J."/>
            <person name="Lenstra J.A."/>
            <person name="Cooper D.N."/>
            <person name="Wu Y."/>
            <person name="Wang J."/>
            <person name="Shi P."/>
            <person name="Wang J."/>
            <person name="Liu J."/>
        </authorList>
    </citation>
    <scope>NUCLEOTIDE SEQUENCE [LARGE SCALE GENOMIC DNA]</scope>
    <source>
        <strain evidence="3">yakQH1</strain>
    </source>
</reference>
<gene>
    <name evidence="2" type="ORF">M91_08930</name>
</gene>
<name>L8I962_9CETA</name>
<evidence type="ECO:0000256" key="1">
    <source>
        <dbReference type="SAM" id="SignalP"/>
    </source>
</evidence>
<evidence type="ECO:0000313" key="2">
    <source>
        <dbReference type="EMBL" id="ELR52723.1"/>
    </source>
</evidence>
<protein>
    <submittedName>
        <fullName evidence="2">Uncharacterized protein</fullName>
    </submittedName>
</protein>